<gene>
    <name evidence="1" type="primary">prdA_3</name>
    <name evidence="1" type="ORF">NCTC13079_00348</name>
</gene>
<evidence type="ECO:0000313" key="2">
    <source>
        <dbReference type="Proteomes" id="UP000269544"/>
    </source>
</evidence>
<protein>
    <submittedName>
        <fullName evidence="1">D-proline reductase proprotein prdA</fullName>
        <ecNumber evidence="1">1.21.4.1</ecNumber>
    </submittedName>
</protein>
<dbReference type="EMBL" id="LR134523">
    <property type="protein sequence ID" value="VEJ34835.1"/>
    <property type="molecule type" value="Genomic_DNA"/>
</dbReference>
<dbReference type="InterPro" id="IPR015417">
    <property type="entry name" value="Gly_reductase_pB_sua/b"/>
</dbReference>
<name>A0A3S4Y6I3_9FIRM</name>
<dbReference type="EC" id="1.21.4.1" evidence="1"/>
<dbReference type="GO" id="GO:0050002">
    <property type="term" value="F:D-proline reductase activity"/>
    <property type="evidence" value="ECO:0007669"/>
    <property type="project" value="UniProtKB-EC"/>
</dbReference>
<dbReference type="Pfam" id="PF09338">
    <property type="entry name" value="Gly_reductase"/>
    <property type="match status" value="2"/>
</dbReference>
<evidence type="ECO:0000313" key="1">
    <source>
        <dbReference type="EMBL" id="VEJ34835.1"/>
    </source>
</evidence>
<reference evidence="1 2" key="1">
    <citation type="submission" date="2018-12" db="EMBL/GenBank/DDBJ databases">
        <authorList>
            <consortium name="Pathogen Informatics"/>
        </authorList>
    </citation>
    <scope>NUCLEOTIDE SEQUENCE [LARGE SCALE GENOMIC DNA]</scope>
    <source>
        <strain evidence="1 2">NCTC13079</strain>
    </source>
</reference>
<proteinExistence type="predicted"/>
<dbReference type="AlphaFoldDB" id="A0A3S4Y6I3"/>
<sequence>MGLGPSIKMTSLHHYRCPITDLLGKDEKVDFPGVIINGVSEVYGDKVFTAKRTAELAEALAIDGALVAIDGWGNHHIDFVEVIRELGIRGIPSVGLSYVAQQGRLVATNPYVETVIDFNKEASGYETCKVGENNLTEIDAVKALALLQSKLKKKGIVPADPLPKGEKRHRLTKKTFAIEKVEFGEETAIRRGVLTVRKGIEERIKETEPRIRDIRVSILVPGEVDGFVNSNLDFSPIAVKHRGSLGKGITHVLEDVTVMSTGVEENSGFQPSNIGSSEGILKERVEFDRAGTPASSDYILHIDYLFEEKEGRTAEGLEAAHRATDRIVGEIRGVLADLMDMKSERKDYYDETRPGNPRILLVKITSGLGNMYDSAVFPDEPAGFIGARMLRDCNNIPFFVTPNQIRDGVLHTLL</sequence>
<dbReference type="Proteomes" id="UP000269544">
    <property type="component" value="Chromosome"/>
</dbReference>
<keyword evidence="2" id="KW-1185">Reference proteome</keyword>
<dbReference type="OrthoDB" id="5808629at2"/>
<dbReference type="RefSeq" id="WP_126464808.1">
    <property type="nucleotide sequence ID" value="NZ_LR134523.1"/>
</dbReference>
<accession>A0A3S4Y6I3</accession>
<dbReference type="KEGG" id="piv:NCTC13079_00348"/>
<keyword evidence="1" id="KW-0560">Oxidoreductase</keyword>
<organism evidence="1 2">
    <name type="scientific">Aedoeadaptatus ivorii</name>
    <dbReference type="NCBI Taxonomy" id="54006"/>
    <lineage>
        <taxon>Bacteria</taxon>
        <taxon>Bacillati</taxon>
        <taxon>Bacillota</taxon>
        <taxon>Tissierellia</taxon>
        <taxon>Tissierellales</taxon>
        <taxon>Peptoniphilaceae</taxon>
        <taxon>Aedoeadaptatus</taxon>
    </lineage>
</organism>